<protein>
    <submittedName>
        <fullName evidence="1">Uncharacterized protein</fullName>
    </submittedName>
</protein>
<dbReference type="RefSeq" id="WP_157730344.1">
    <property type="nucleotide sequence ID" value="NZ_CP144921.1"/>
</dbReference>
<dbReference type="GeneID" id="86924625"/>
<proteinExistence type="predicted"/>
<dbReference type="Proteomes" id="UP001341136">
    <property type="component" value="Chromosome"/>
</dbReference>
<evidence type="ECO:0000313" key="1">
    <source>
        <dbReference type="EMBL" id="WWA28513.1"/>
    </source>
</evidence>
<keyword evidence="2" id="KW-1185">Reference proteome</keyword>
<reference evidence="1 2" key="1">
    <citation type="submission" date="2024-01" db="EMBL/GenBank/DDBJ databases">
        <title>Culturomics analysis of mouse respiratory tract.</title>
        <authorList>
            <person name="Phillips A.M."/>
            <person name="Collette N.M."/>
            <person name="Mageeney C.M."/>
            <person name="Sinha A."/>
            <person name="Hern K.E."/>
            <person name="Arkin A.P."/>
            <person name="Williams K.P."/>
            <person name="Branda S."/>
        </authorList>
    </citation>
    <scope>NUCLEOTIDE SEQUENCE [LARGE SCALE GENOMIC DNA]</scope>
    <source>
        <strain evidence="1 2">CP20</strain>
    </source>
</reference>
<sequence length="48" mass="5418">MEKRANDVGVEWGSQSGRHLYEKGDCINFLPPSISFAFHFAKQSYVVA</sequence>
<organism evidence="1 2">
    <name type="scientific">Shouchella rhizosphaerae</name>
    <dbReference type="NCBI Taxonomy" id="866786"/>
    <lineage>
        <taxon>Bacteria</taxon>
        <taxon>Bacillati</taxon>
        <taxon>Bacillota</taxon>
        <taxon>Bacilli</taxon>
        <taxon>Bacillales</taxon>
        <taxon>Bacillaceae</taxon>
        <taxon>Shouchella</taxon>
    </lineage>
</organism>
<gene>
    <name evidence="1" type="ORF">V5G21_12125</name>
</gene>
<accession>A0ABZ2CNF6</accession>
<name>A0ABZ2CNF6_9BACI</name>
<evidence type="ECO:0000313" key="2">
    <source>
        <dbReference type="Proteomes" id="UP001341136"/>
    </source>
</evidence>
<dbReference type="EMBL" id="CP144921">
    <property type="protein sequence ID" value="WWA28513.1"/>
    <property type="molecule type" value="Genomic_DNA"/>
</dbReference>